<organism evidence="1 2">
    <name type="scientific">Gulosibacter macacae</name>
    <dbReference type="NCBI Taxonomy" id="2488791"/>
    <lineage>
        <taxon>Bacteria</taxon>
        <taxon>Bacillati</taxon>
        <taxon>Actinomycetota</taxon>
        <taxon>Actinomycetes</taxon>
        <taxon>Micrococcales</taxon>
        <taxon>Microbacteriaceae</taxon>
        <taxon>Gulosibacter</taxon>
    </lineage>
</organism>
<accession>A0A3P3VUT4</accession>
<dbReference type="AlphaFoldDB" id="A0A3P3VUT4"/>
<dbReference type="EMBL" id="RQVS01000020">
    <property type="protein sequence ID" value="RRJ85738.1"/>
    <property type="molecule type" value="Genomic_DNA"/>
</dbReference>
<gene>
    <name evidence="1" type="ORF">EG850_12175</name>
</gene>
<protein>
    <submittedName>
        <fullName evidence="1">Uncharacterized protein</fullName>
    </submittedName>
</protein>
<keyword evidence="2" id="KW-1185">Reference proteome</keyword>
<name>A0A3P3VUT4_9MICO</name>
<evidence type="ECO:0000313" key="1">
    <source>
        <dbReference type="EMBL" id="RRJ85738.1"/>
    </source>
</evidence>
<reference evidence="1 2" key="1">
    <citation type="submission" date="2018-11" db="EMBL/GenBank/DDBJ databases">
        <title>YIM 102482-1 draft genome.</title>
        <authorList>
            <person name="Li G."/>
            <person name="Jiang Y."/>
        </authorList>
    </citation>
    <scope>NUCLEOTIDE SEQUENCE [LARGE SCALE GENOMIC DNA]</scope>
    <source>
        <strain evidence="1 2">YIM 102482-1</strain>
    </source>
</reference>
<comment type="caution">
    <text evidence="1">The sequence shown here is derived from an EMBL/GenBank/DDBJ whole genome shotgun (WGS) entry which is preliminary data.</text>
</comment>
<dbReference type="Proteomes" id="UP000274391">
    <property type="component" value="Unassembled WGS sequence"/>
</dbReference>
<evidence type="ECO:0000313" key="2">
    <source>
        <dbReference type="Proteomes" id="UP000274391"/>
    </source>
</evidence>
<proteinExistence type="predicted"/>
<sequence>MSNPTDLVDTAAEPFARFGEDADEWLSEIEYLDRVEADCKARRLRAMRALRDHAETLYRAAHPVPDGVFEPVPAVVTDGVIAEIAAVRCLSRGVVQQEMVEATQIGRLDVVQEWRACQSVCVRGWVTGIG</sequence>
<dbReference type="RefSeq" id="WP_124973865.1">
    <property type="nucleotide sequence ID" value="NZ_RQVS01000020.1"/>
</dbReference>